<evidence type="ECO:0000256" key="1">
    <source>
        <dbReference type="SAM" id="SignalP"/>
    </source>
</evidence>
<dbReference type="EMBL" id="KZ679128">
    <property type="protein sequence ID" value="PTB79094.1"/>
    <property type="molecule type" value="Genomic_DNA"/>
</dbReference>
<organism evidence="2 3">
    <name type="scientific">Trichoderma longibrachiatum ATCC 18648</name>
    <dbReference type="NCBI Taxonomy" id="983965"/>
    <lineage>
        <taxon>Eukaryota</taxon>
        <taxon>Fungi</taxon>
        <taxon>Dikarya</taxon>
        <taxon>Ascomycota</taxon>
        <taxon>Pezizomycotina</taxon>
        <taxon>Sordariomycetes</taxon>
        <taxon>Hypocreomycetidae</taxon>
        <taxon>Hypocreales</taxon>
        <taxon>Hypocreaceae</taxon>
        <taxon>Trichoderma</taxon>
    </lineage>
</organism>
<dbReference type="Proteomes" id="UP000240760">
    <property type="component" value="Unassembled WGS sequence"/>
</dbReference>
<keyword evidence="3" id="KW-1185">Reference proteome</keyword>
<protein>
    <recommendedName>
        <fullName evidence="4">Secreted protein</fullName>
    </recommendedName>
</protein>
<gene>
    <name evidence="2" type="ORF">M440DRAFT_1398360</name>
</gene>
<sequence length="65" mass="7386">MSMVMVMIMVPAVIVHLFLLMLPTTRVSATIHSNNILPHPHLSFSPTSHIRHLKDFVSLEVGRRK</sequence>
<feature type="signal peptide" evidence="1">
    <location>
        <begin position="1"/>
        <end position="29"/>
    </location>
</feature>
<dbReference type="AlphaFoldDB" id="A0A2T4CC27"/>
<name>A0A2T4CC27_TRILO</name>
<evidence type="ECO:0000313" key="2">
    <source>
        <dbReference type="EMBL" id="PTB79094.1"/>
    </source>
</evidence>
<reference evidence="2 3" key="1">
    <citation type="submission" date="2016-07" db="EMBL/GenBank/DDBJ databases">
        <title>Multiple horizontal gene transfer events from other fungi enriched the ability of initially mycotrophic Trichoderma (Ascomycota) to feed on dead plant biomass.</title>
        <authorList>
            <consortium name="DOE Joint Genome Institute"/>
            <person name="Aerts A."/>
            <person name="Atanasova L."/>
            <person name="Chenthamara K."/>
            <person name="Zhang J."/>
            <person name="Grujic M."/>
            <person name="Henrissat B."/>
            <person name="Kuo A."/>
            <person name="Salamov A."/>
            <person name="Lipzen A."/>
            <person name="Labutti K."/>
            <person name="Barry K."/>
            <person name="Miao Y."/>
            <person name="Rahimi M.J."/>
            <person name="Shen Q."/>
            <person name="Grigoriev I.V."/>
            <person name="Kubicek C.P."/>
            <person name="Druzhinina I.S."/>
        </authorList>
    </citation>
    <scope>NUCLEOTIDE SEQUENCE [LARGE SCALE GENOMIC DNA]</scope>
    <source>
        <strain evidence="2 3">ATCC 18648</strain>
    </source>
</reference>
<keyword evidence="1" id="KW-0732">Signal</keyword>
<proteinExistence type="predicted"/>
<evidence type="ECO:0000313" key="3">
    <source>
        <dbReference type="Proteomes" id="UP000240760"/>
    </source>
</evidence>
<evidence type="ECO:0008006" key="4">
    <source>
        <dbReference type="Google" id="ProtNLM"/>
    </source>
</evidence>
<accession>A0A2T4CC27</accession>
<feature type="chain" id="PRO_5015406052" description="Secreted protein" evidence="1">
    <location>
        <begin position="30"/>
        <end position="65"/>
    </location>
</feature>